<dbReference type="AlphaFoldDB" id="A0AAX6HQD4"/>
<dbReference type="EMBL" id="JANAVB010007200">
    <property type="protein sequence ID" value="KAJ6843296.1"/>
    <property type="molecule type" value="Genomic_DNA"/>
</dbReference>
<feature type="region of interest" description="Disordered" evidence="1">
    <location>
        <begin position="163"/>
        <end position="184"/>
    </location>
</feature>
<dbReference type="SMART" id="SM00256">
    <property type="entry name" value="FBOX"/>
    <property type="match status" value="1"/>
</dbReference>
<dbReference type="CDD" id="cd22165">
    <property type="entry name" value="F-box_AtSKIP22-like"/>
    <property type="match status" value="1"/>
</dbReference>
<dbReference type="InterPro" id="IPR036047">
    <property type="entry name" value="F-box-like_dom_sf"/>
</dbReference>
<sequence length="500" mass="55114">MKLRVRSTETKETIRIEAPNTSSLLDLKTLISSQISSSSSSSPSIPPQSIVLSLNRNDELVAGADDDLHSLGLTSGDLLFYSLSQTPLILAPYVEMERVAHLCSETLTSEKNPNPETLTPVPEVEMEKVAPLCPETVTPAETPNSETLIANRWDVKVEMEKEAAFPAPDSDEDTEMEVEEGSEQKSRVSVPSFLRRVMELEKGGIKGNLGLLVVAVHAVFLESGLVVCDGIEPSRLPKYWNLATVSISLRYTVPDLVDPVKVAVLKFSSTGKFVSVYGYLSGVDGPDVHRLCLDSSKVASLADLVSPDGEKEKEVFNLWKVVKDGLCLPLLIDICEKNGLPFPPCFARLPTDLKFMILELLPGVDVARVGCASSELRYLSSNDELWKQKFVKEFGVAKEREAAGGTSWKEKYKKYWVKKRNAEMMRDVRENVYRVPQGIGMPRYLPFAPPGFPMWGGDYDAVPFIGGSVPIGGLGFPNLPRRKNFIPHCNLGGRNHDFIG</sequence>
<dbReference type="Gene3D" id="3.40.1000.30">
    <property type="match status" value="1"/>
</dbReference>
<proteinExistence type="predicted"/>
<evidence type="ECO:0000256" key="1">
    <source>
        <dbReference type="SAM" id="MobiDB-lite"/>
    </source>
</evidence>
<gene>
    <name evidence="3" type="ORF">M6B38_297255</name>
</gene>
<dbReference type="PROSITE" id="PS50181">
    <property type="entry name" value="FBOX"/>
    <property type="match status" value="1"/>
</dbReference>
<protein>
    <submittedName>
        <fullName evidence="3">F-box protein SKIP22-like</fullName>
    </submittedName>
</protein>
<name>A0AAX6HQD4_IRIPA</name>
<reference evidence="3" key="2">
    <citation type="submission" date="2023-04" db="EMBL/GenBank/DDBJ databases">
        <authorList>
            <person name="Bruccoleri R.E."/>
            <person name="Oakeley E.J."/>
            <person name="Faust A.-M."/>
            <person name="Dessus-Babus S."/>
            <person name="Altorfer M."/>
            <person name="Burckhardt D."/>
            <person name="Oertli M."/>
            <person name="Naumann U."/>
            <person name="Petersen F."/>
            <person name="Wong J."/>
        </authorList>
    </citation>
    <scope>NUCLEOTIDE SEQUENCE</scope>
    <source>
        <strain evidence="3">GSM-AAB239-AS_SAM_17_03QT</strain>
        <tissue evidence="3">Leaf</tissue>
    </source>
</reference>
<comment type="caution">
    <text evidence="3">The sequence shown here is derived from an EMBL/GenBank/DDBJ whole genome shotgun (WGS) entry which is preliminary data.</text>
</comment>
<dbReference type="Pfam" id="PF12937">
    <property type="entry name" value="F-box-like"/>
    <property type="match status" value="1"/>
</dbReference>
<dbReference type="InterPro" id="IPR001810">
    <property type="entry name" value="F-box_dom"/>
</dbReference>
<feature type="compositionally biased region" description="Acidic residues" evidence="1">
    <location>
        <begin position="169"/>
        <end position="181"/>
    </location>
</feature>
<dbReference type="SUPFAM" id="SSF81383">
    <property type="entry name" value="F-box domain"/>
    <property type="match status" value="1"/>
</dbReference>
<evidence type="ECO:0000313" key="3">
    <source>
        <dbReference type="EMBL" id="KAJ6843296.1"/>
    </source>
</evidence>
<dbReference type="PANTHER" id="PTHR47602">
    <property type="entry name" value="F-BOX PROTEIN SKIP22"/>
    <property type="match status" value="1"/>
</dbReference>
<evidence type="ECO:0000259" key="2">
    <source>
        <dbReference type="PROSITE" id="PS50181"/>
    </source>
</evidence>
<evidence type="ECO:0000313" key="4">
    <source>
        <dbReference type="Proteomes" id="UP001140949"/>
    </source>
</evidence>
<feature type="domain" description="F-box" evidence="2">
    <location>
        <begin position="343"/>
        <end position="389"/>
    </location>
</feature>
<keyword evidence="4" id="KW-1185">Reference proteome</keyword>
<accession>A0AAX6HQD4</accession>
<dbReference type="Gene3D" id="1.20.1280.50">
    <property type="match status" value="1"/>
</dbReference>
<dbReference type="Proteomes" id="UP001140949">
    <property type="component" value="Unassembled WGS sequence"/>
</dbReference>
<reference evidence="3" key="1">
    <citation type="journal article" date="2023" name="GigaByte">
        <title>Genome assembly of the bearded iris, Iris pallida Lam.</title>
        <authorList>
            <person name="Bruccoleri R.E."/>
            <person name="Oakeley E.J."/>
            <person name="Faust A.M.E."/>
            <person name="Altorfer M."/>
            <person name="Dessus-Babus S."/>
            <person name="Burckhardt D."/>
            <person name="Oertli M."/>
            <person name="Naumann U."/>
            <person name="Petersen F."/>
            <person name="Wong J."/>
        </authorList>
    </citation>
    <scope>NUCLEOTIDE SEQUENCE</scope>
    <source>
        <strain evidence="3">GSM-AAB239-AS_SAM_17_03QT</strain>
    </source>
</reference>
<dbReference type="PANTHER" id="PTHR47602:SF2">
    <property type="entry name" value="F-BOX PROTEIN SKIP22"/>
    <property type="match status" value="1"/>
</dbReference>
<organism evidence="3 4">
    <name type="scientific">Iris pallida</name>
    <name type="common">Sweet iris</name>
    <dbReference type="NCBI Taxonomy" id="29817"/>
    <lineage>
        <taxon>Eukaryota</taxon>
        <taxon>Viridiplantae</taxon>
        <taxon>Streptophyta</taxon>
        <taxon>Embryophyta</taxon>
        <taxon>Tracheophyta</taxon>
        <taxon>Spermatophyta</taxon>
        <taxon>Magnoliopsida</taxon>
        <taxon>Liliopsida</taxon>
        <taxon>Asparagales</taxon>
        <taxon>Iridaceae</taxon>
        <taxon>Iridoideae</taxon>
        <taxon>Irideae</taxon>
        <taxon>Iris</taxon>
    </lineage>
</organism>